<feature type="compositionally biased region" description="Basic and acidic residues" evidence="1">
    <location>
        <begin position="76"/>
        <end position="86"/>
    </location>
</feature>
<name>A0A2Z7BIH4_9LAMI</name>
<reference evidence="2 3" key="1">
    <citation type="journal article" date="2015" name="Proc. Natl. Acad. Sci. U.S.A.">
        <title>The resurrection genome of Boea hygrometrica: A blueprint for survival of dehydration.</title>
        <authorList>
            <person name="Xiao L."/>
            <person name="Yang G."/>
            <person name="Zhang L."/>
            <person name="Yang X."/>
            <person name="Zhao S."/>
            <person name="Ji Z."/>
            <person name="Zhou Q."/>
            <person name="Hu M."/>
            <person name="Wang Y."/>
            <person name="Chen M."/>
            <person name="Xu Y."/>
            <person name="Jin H."/>
            <person name="Xiao X."/>
            <person name="Hu G."/>
            <person name="Bao F."/>
            <person name="Hu Y."/>
            <person name="Wan P."/>
            <person name="Li L."/>
            <person name="Deng X."/>
            <person name="Kuang T."/>
            <person name="Xiang C."/>
            <person name="Zhu J.K."/>
            <person name="Oliver M.J."/>
            <person name="He Y."/>
        </authorList>
    </citation>
    <scope>NUCLEOTIDE SEQUENCE [LARGE SCALE GENOMIC DNA]</scope>
    <source>
        <strain evidence="3">cv. XS01</strain>
    </source>
</reference>
<sequence length="113" mass="12186">MRQSVAQPWARPGGDRAPSDAQRGGALVHSSGQPQPFARPAAGNSRNVLRNEAAPTLDRLRDQCAQRQPSAAQQERLSRDKRDAARAHARRGGAAMHGGTDAGAKTRCFDYEK</sequence>
<evidence type="ECO:0000313" key="2">
    <source>
        <dbReference type="EMBL" id="KZV33229.1"/>
    </source>
</evidence>
<feature type="region of interest" description="Disordered" evidence="1">
    <location>
        <begin position="1"/>
        <end position="113"/>
    </location>
</feature>
<dbReference type="Proteomes" id="UP000250235">
    <property type="component" value="Unassembled WGS sequence"/>
</dbReference>
<accession>A0A2Z7BIH4</accession>
<gene>
    <name evidence="2" type="ORF">F511_43851</name>
</gene>
<dbReference type="AlphaFoldDB" id="A0A2Z7BIH4"/>
<dbReference type="EMBL" id="KV006173">
    <property type="protein sequence ID" value="KZV33229.1"/>
    <property type="molecule type" value="Genomic_DNA"/>
</dbReference>
<keyword evidence="3" id="KW-1185">Reference proteome</keyword>
<evidence type="ECO:0000256" key="1">
    <source>
        <dbReference type="SAM" id="MobiDB-lite"/>
    </source>
</evidence>
<evidence type="ECO:0000313" key="3">
    <source>
        <dbReference type="Proteomes" id="UP000250235"/>
    </source>
</evidence>
<feature type="compositionally biased region" description="Polar residues" evidence="1">
    <location>
        <begin position="65"/>
        <end position="75"/>
    </location>
</feature>
<protein>
    <submittedName>
        <fullName evidence="2">Uncharacterized protein</fullName>
    </submittedName>
</protein>
<organism evidence="2 3">
    <name type="scientific">Dorcoceras hygrometricum</name>
    <dbReference type="NCBI Taxonomy" id="472368"/>
    <lineage>
        <taxon>Eukaryota</taxon>
        <taxon>Viridiplantae</taxon>
        <taxon>Streptophyta</taxon>
        <taxon>Embryophyta</taxon>
        <taxon>Tracheophyta</taxon>
        <taxon>Spermatophyta</taxon>
        <taxon>Magnoliopsida</taxon>
        <taxon>eudicotyledons</taxon>
        <taxon>Gunneridae</taxon>
        <taxon>Pentapetalae</taxon>
        <taxon>asterids</taxon>
        <taxon>lamiids</taxon>
        <taxon>Lamiales</taxon>
        <taxon>Gesneriaceae</taxon>
        <taxon>Didymocarpoideae</taxon>
        <taxon>Trichosporeae</taxon>
        <taxon>Loxocarpinae</taxon>
        <taxon>Dorcoceras</taxon>
    </lineage>
</organism>
<proteinExistence type="predicted"/>